<accession>A0A1Y1ZXK7</accession>
<name>A0A1Y1ZXK7_9PLEO</name>
<sequence length="175" mass="19075">MSTSAPIPGANGTVNGSVNGTSNDTFQSLWADKYRGATVEDLDPPPALSVSPSDPISHALIRGLERDYTHLTVTSPSNRALLGYISIPRLQELLKEGKVKDSDLVETAMQKFRRRGTRYKVISMETGLEELEEFFKGGVDGSGSQEFAVVTDQGRKFVLGVVTRGDLEGFLKRRA</sequence>
<dbReference type="SUPFAM" id="SSF54631">
    <property type="entry name" value="CBS-domain pair"/>
    <property type="match status" value="1"/>
</dbReference>
<organism evidence="4 5">
    <name type="scientific">Clohesyomyces aquaticus</name>
    <dbReference type="NCBI Taxonomy" id="1231657"/>
    <lineage>
        <taxon>Eukaryota</taxon>
        <taxon>Fungi</taxon>
        <taxon>Dikarya</taxon>
        <taxon>Ascomycota</taxon>
        <taxon>Pezizomycotina</taxon>
        <taxon>Dothideomycetes</taxon>
        <taxon>Pleosporomycetidae</taxon>
        <taxon>Pleosporales</taxon>
        <taxon>Lindgomycetaceae</taxon>
        <taxon>Clohesyomyces</taxon>
    </lineage>
</organism>
<feature type="domain" description="CBS" evidence="3">
    <location>
        <begin position="42"/>
        <end position="102"/>
    </location>
</feature>
<dbReference type="PANTHER" id="PTHR42115:SF1">
    <property type="entry name" value="BETA-SYNTHASE (BETA-THIONASE), PUTATIVE (AFU_ORTHOLOGUE AFUA_3G08420)-RELATED"/>
    <property type="match status" value="1"/>
</dbReference>
<dbReference type="Gene3D" id="3.10.580.10">
    <property type="entry name" value="CBS-domain"/>
    <property type="match status" value="1"/>
</dbReference>
<evidence type="ECO:0000256" key="1">
    <source>
        <dbReference type="PROSITE-ProRule" id="PRU00703"/>
    </source>
</evidence>
<proteinExistence type="predicted"/>
<reference evidence="4 5" key="1">
    <citation type="submission" date="2016-07" db="EMBL/GenBank/DDBJ databases">
        <title>Pervasive Adenine N6-methylation of Active Genes in Fungi.</title>
        <authorList>
            <consortium name="DOE Joint Genome Institute"/>
            <person name="Mondo S.J."/>
            <person name="Dannebaum R.O."/>
            <person name="Kuo R.C."/>
            <person name="Labutti K."/>
            <person name="Haridas S."/>
            <person name="Kuo A."/>
            <person name="Salamov A."/>
            <person name="Ahrendt S.R."/>
            <person name="Lipzen A."/>
            <person name="Sullivan W."/>
            <person name="Andreopoulos W.B."/>
            <person name="Clum A."/>
            <person name="Lindquist E."/>
            <person name="Daum C."/>
            <person name="Ramamoorthy G.K."/>
            <person name="Gryganskyi A."/>
            <person name="Culley D."/>
            <person name="Magnuson J.K."/>
            <person name="James T.Y."/>
            <person name="O'Malley M.A."/>
            <person name="Stajich J.E."/>
            <person name="Spatafora J.W."/>
            <person name="Visel A."/>
            <person name="Grigoriev I.V."/>
        </authorList>
    </citation>
    <scope>NUCLEOTIDE SEQUENCE [LARGE SCALE GENOMIC DNA]</scope>
    <source>
        <strain evidence="4 5">CBS 115471</strain>
    </source>
</reference>
<feature type="compositionally biased region" description="Polar residues" evidence="2">
    <location>
        <begin position="12"/>
        <end position="21"/>
    </location>
</feature>
<dbReference type="EMBL" id="MCFA01000028">
    <property type="protein sequence ID" value="ORY14989.1"/>
    <property type="molecule type" value="Genomic_DNA"/>
</dbReference>
<dbReference type="PROSITE" id="PS51371">
    <property type="entry name" value="CBS"/>
    <property type="match status" value="1"/>
</dbReference>
<dbReference type="AlphaFoldDB" id="A0A1Y1ZXK7"/>
<dbReference type="PANTHER" id="PTHR42115">
    <property type="entry name" value="BETA-SYNTHASE (BETA-THIONASE), PUTATIVE (AFU_ORTHOLOGUE AFUA_3G08420)-RELATED"/>
    <property type="match status" value="1"/>
</dbReference>
<evidence type="ECO:0000313" key="4">
    <source>
        <dbReference type="EMBL" id="ORY14989.1"/>
    </source>
</evidence>
<protein>
    <recommendedName>
        <fullName evidence="3">CBS domain-containing protein</fullName>
    </recommendedName>
</protein>
<comment type="caution">
    <text evidence="4">The sequence shown here is derived from an EMBL/GenBank/DDBJ whole genome shotgun (WGS) entry which is preliminary data.</text>
</comment>
<dbReference type="Proteomes" id="UP000193144">
    <property type="component" value="Unassembled WGS sequence"/>
</dbReference>
<dbReference type="OrthoDB" id="2536440at2759"/>
<evidence type="ECO:0000259" key="3">
    <source>
        <dbReference type="PROSITE" id="PS51371"/>
    </source>
</evidence>
<evidence type="ECO:0000313" key="5">
    <source>
        <dbReference type="Proteomes" id="UP000193144"/>
    </source>
</evidence>
<dbReference type="InterPro" id="IPR046342">
    <property type="entry name" value="CBS_dom_sf"/>
</dbReference>
<feature type="region of interest" description="Disordered" evidence="2">
    <location>
        <begin position="1"/>
        <end position="21"/>
    </location>
</feature>
<dbReference type="InterPro" id="IPR000644">
    <property type="entry name" value="CBS_dom"/>
</dbReference>
<gene>
    <name evidence="4" type="ORF">BCR34DRAFT_672269</name>
</gene>
<keyword evidence="5" id="KW-1185">Reference proteome</keyword>
<keyword evidence="1" id="KW-0129">CBS domain</keyword>
<evidence type="ECO:0000256" key="2">
    <source>
        <dbReference type="SAM" id="MobiDB-lite"/>
    </source>
</evidence>